<evidence type="ECO:0000313" key="1">
    <source>
        <dbReference type="EMBL" id="NYK11751.1"/>
    </source>
</evidence>
<evidence type="ECO:0000313" key="2">
    <source>
        <dbReference type="Proteomes" id="UP000521075"/>
    </source>
</evidence>
<dbReference type="AlphaFoldDB" id="A0A853DXV5"/>
<dbReference type="Proteomes" id="UP000521075">
    <property type="component" value="Unassembled WGS sequence"/>
</dbReference>
<accession>A0A853DXV5</accession>
<keyword evidence="2" id="KW-1185">Reference proteome</keyword>
<comment type="caution">
    <text evidence="1">The sequence shown here is derived from an EMBL/GenBank/DDBJ whole genome shotgun (WGS) entry which is preliminary data.</text>
</comment>
<dbReference type="EMBL" id="JACCHJ010000001">
    <property type="protein sequence ID" value="NYK11751.1"/>
    <property type="molecule type" value="Genomic_DNA"/>
</dbReference>
<name>A0A853DXV5_9MICO</name>
<protein>
    <submittedName>
        <fullName evidence="1">Uncharacterized protein</fullName>
    </submittedName>
</protein>
<gene>
    <name evidence="1" type="ORF">HNR14_003632</name>
</gene>
<organism evidence="1 2">
    <name type="scientific">Leifsonia naganoensis</name>
    <dbReference type="NCBI Taxonomy" id="150025"/>
    <lineage>
        <taxon>Bacteria</taxon>
        <taxon>Bacillati</taxon>
        <taxon>Actinomycetota</taxon>
        <taxon>Actinomycetes</taxon>
        <taxon>Micrococcales</taxon>
        <taxon>Microbacteriaceae</taxon>
        <taxon>Leifsonia</taxon>
    </lineage>
</organism>
<sequence>MVNFITKMAYIIPATTTIAGMMYRKMTFT</sequence>
<proteinExistence type="predicted"/>
<reference evidence="1 2" key="1">
    <citation type="submission" date="2020-07" db="EMBL/GenBank/DDBJ databases">
        <title>Sequencing the genomes of 1000 actinobacteria strains.</title>
        <authorList>
            <person name="Klenk H.-P."/>
        </authorList>
    </citation>
    <scope>NUCLEOTIDE SEQUENCE [LARGE SCALE GENOMIC DNA]</scope>
    <source>
        <strain evidence="1 2">DSM 15166</strain>
    </source>
</reference>